<evidence type="ECO:0000313" key="21">
    <source>
        <dbReference type="Proteomes" id="UP000244180"/>
    </source>
</evidence>
<dbReference type="InterPro" id="IPR005260">
    <property type="entry name" value="Asp_kin_monofn"/>
</dbReference>
<name>A0A2T5GD69_HYDSH</name>
<dbReference type="GO" id="GO:0009090">
    <property type="term" value="P:homoserine biosynthetic process"/>
    <property type="evidence" value="ECO:0007669"/>
    <property type="project" value="TreeGrafter"/>
</dbReference>
<evidence type="ECO:0000256" key="15">
    <source>
        <dbReference type="RuleBase" id="RU003448"/>
    </source>
</evidence>
<dbReference type="InterPro" id="IPR045865">
    <property type="entry name" value="ACT-like_dom_sf"/>
</dbReference>
<evidence type="ECO:0000256" key="5">
    <source>
        <dbReference type="ARBA" id="ARBA00010122"/>
    </source>
</evidence>
<dbReference type="InterPro" id="IPR001048">
    <property type="entry name" value="Asp/Glu/Uridylate_kinase"/>
</dbReference>
<dbReference type="InterPro" id="IPR002912">
    <property type="entry name" value="ACT_dom"/>
</dbReference>
<feature type="domain" description="ACT" evidence="18">
    <location>
        <begin position="343"/>
        <end position="422"/>
    </location>
</feature>
<dbReference type="InterPro" id="IPR027795">
    <property type="entry name" value="CASTOR_ACT_dom"/>
</dbReference>
<evidence type="ECO:0000256" key="8">
    <source>
        <dbReference type="ARBA" id="ARBA00022741"/>
    </source>
</evidence>
<dbReference type="EC" id="2.7.2.4" evidence="15"/>
<dbReference type="PANTHER" id="PTHR21499">
    <property type="entry name" value="ASPARTATE KINASE"/>
    <property type="match status" value="1"/>
</dbReference>
<dbReference type="Gene3D" id="3.40.1160.10">
    <property type="entry name" value="Acetylglutamate kinase-like"/>
    <property type="match status" value="1"/>
</dbReference>
<keyword evidence="7 15" id="KW-0808">Transferase</keyword>
<dbReference type="AlphaFoldDB" id="A0A2T5GD69"/>
<dbReference type="InterPro" id="IPR018042">
    <property type="entry name" value="Aspartate_kinase_CS"/>
</dbReference>
<evidence type="ECO:0000256" key="13">
    <source>
        <dbReference type="ARBA" id="ARBA00047872"/>
    </source>
</evidence>
<comment type="similarity">
    <text evidence="5 15">Belongs to the aspartokinase family.</text>
</comment>
<dbReference type="InterPro" id="IPR001341">
    <property type="entry name" value="Asp_kinase"/>
</dbReference>
<dbReference type="GO" id="GO:0005829">
    <property type="term" value="C:cytosol"/>
    <property type="evidence" value="ECO:0007669"/>
    <property type="project" value="TreeGrafter"/>
</dbReference>
<dbReference type="UniPathway" id="UPA00050">
    <property type="reaction ID" value="UER00461"/>
</dbReference>
<dbReference type="PROSITE" id="PS00324">
    <property type="entry name" value="ASPARTOKINASE"/>
    <property type="match status" value="1"/>
</dbReference>
<keyword evidence="11" id="KW-0220">Diaminopimelate biosynthesis</keyword>
<dbReference type="GO" id="GO:0005524">
    <property type="term" value="F:ATP binding"/>
    <property type="evidence" value="ECO:0007669"/>
    <property type="project" value="UniProtKB-KW"/>
</dbReference>
<evidence type="ECO:0000256" key="16">
    <source>
        <dbReference type="RuleBase" id="RU004249"/>
    </source>
</evidence>
<dbReference type="Pfam" id="PF00696">
    <property type="entry name" value="AA_kinase"/>
    <property type="match status" value="1"/>
</dbReference>
<comment type="catalytic activity">
    <reaction evidence="13 15">
        <text>L-aspartate + ATP = 4-phospho-L-aspartate + ADP</text>
        <dbReference type="Rhea" id="RHEA:23776"/>
        <dbReference type="ChEBI" id="CHEBI:29991"/>
        <dbReference type="ChEBI" id="CHEBI:30616"/>
        <dbReference type="ChEBI" id="CHEBI:57535"/>
        <dbReference type="ChEBI" id="CHEBI:456216"/>
        <dbReference type="EC" id="2.7.2.4"/>
    </reaction>
</comment>
<dbReference type="SUPFAM" id="SSF53633">
    <property type="entry name" value="Carbamate kinase-like"/>
    <property type="match status" value="1"/>
</dbReference>
<reference evidence="20 21" key="1">
    <citation type="submission" date="2017-08" db="EMBL/GenBank/DDBJ databases">
        <title>Burning lignite coal seam in the remote Altai Mountains harbors a hydrogen-driven thermophilic microbial community.</title>
        <authorList>
            <person name="Kadnikov V.V."/>
            <person name="Mardanov A.V."/>
            <person name="Ivasenko D."/>
            <person name="Beletsky A.V."/>
            <person name="Karnachuk O.V."/>
            <person name="Ravin N.V."/>
        </authorList>
    </citation>
    <scope>NUCLEOTIDE SEQUENCE [LARGE SCALE GENOMIC DNA]</scope>
    <source>
        <strain evidence="20">AL33</strain>
    </source>
</reference>
<evidence type="ECO:0000256" key="12">
    <source>
        <dbReference type="ARBA" id="ARBA00023154"/>
    </source>
</evidence>
<dbReference type="CDD" id="cd04937">
    <property type="entry name" value="ACT_AKi-DapG-BS_2"/>
    <property type="match status" value="1"/>
</dbReference>
<dbReference type="GO" id="GO:0004072">
    <property type="term" value="F:aspartate kinase activity"/>
    <property type="evidence" value="ECO:0007669"/>
    <property type="project" value="UniProtKB-EC"/>
</dbReference>
<dbReference type="NCBIfam" id="TIGR00656">
    <property type="entry name" value="asp_kin_monofn"/>
    <property type="match status" value="1"/>
</dbReference>
<dbReference type="NCBIfam" id="TIGR00657">
    <property type="entry name" value="asp_kinases"/>
    <property type="match status" value="1"/>
</dbReference>
<evidence type="ECO:0000256" key="10">
    <source>
        <dbReference type="ARBA" id="ARBA00022840"/>
    </source>
</evidence>
<evidence type="ECO:0000313" key="19">
    <source>
        <dbReference type="EMBL" id="MBT9282852.1"/>
    </source>
</evidence>
<feature type="binding site" evidence="14">
    <location>
        <begin position="7"/>
        <end position="10"/>
    </location>
    <ligand>
        <name>ATP</name>
        <dbReference type="ChEBI" id="CHEBI:30616"/>
    </ligand>
</feature>
<evidence type="ECO:0000256" key="1">
    <source>
        <dbReference type="ARBA" id="ARBA00003121"/>
    </source>
</evidence>
<reference evidence="19" key="2">
    <citation type="journal article" date="2021" name="Microbiology">
        <title>Metagenomic Analysis of the Microbial Community in the Underground Coal Fire Area (Kemerovo Region, Russia) Revealed Predominance of Thermophilic Members of the Phyla Deinococcus-thermus, Aquificae, and Firmicutes.</title>
        <authorList>
            <person name="Kadnikov V."/>
            <person name="Mardanov A.V."/>
            <person name="Beletsky A.V."/>
            <person name="Karnachuk O.V."/>
            <person name="Ravin N.V."/>
        </authorList>
    </citation>
    <scope>NUCLEOTIDE SEQUENCE</scope>
    <source>
        <strain evidence="19">RBS10-49</strain>
    </source>
</reference>
<dbReference type="OrthoDB" id="9799110at2"/>
<dbReference type="Proteomes" id="UP000244180">
    <property type="component" value="Unassembled WGS sequence"/>
</dbReference>
<keyword evidence="12" id="KW-0457">Lysine biosynthesis</keyword>
<feature type="region of interest" description="Disordered" evidence="17">
    <location>
        <begin position="403"/>
        <end position="425"/>
    </location>
</feature>
<feature type="binding site" evidence="14">
    <location>
        <position position="52"/>
    </location>
    <ligand>
        <name>substrate</name>
    </ligand>
</feature>
<dbReference type="Gene3D" id="3.30.2130.10">
    <property type="entry name" value="VC0802-like"/>
    <property type="match status" value="1"/>
</dbReference>
<dbReference type="UniPathway" id="UPA00051">
    <property type="reaction ID" value="UER00462"/>
</dbReference>
<dbReference type="SUPFAM" id="SSF55021">
    <property type="entry name" value="ACT-like"/>
    <property type="match status" value="2"/>
</dbReference>
<dbReference type="EMBL" id="JAHHQF010000070">
    <property type="protein sequence ID" value="MBT9282852.1"/>
    <property type="molecule type" value="Genomic_DNA"/>
</dbReference>
<dbReference type="Pfam" id="PF13840">
    <property type="entry name" value="ACT_7"/>
    <property type="match status" value="1"/>
</dbReference>
<dbReference type="RefSeq" id="WP_066202418.1">
    <property type="nucleotide sequence ID" value="NZ_CBCSAS010000005.1"/>
</dbReference>
<gene>
    <name evidence="19" type="primary">dapG</name>
    <name evidence="20" type="ORF">HSCHL_0773</name>
    <name evidence="19" type="ORF">KM312_09465</name>
</gene>
<accession>A0A2T5GD69</accession>
<evidence type="ECO:0000259" key="18">
    <source>
        <dbReference type="PROSITE" id="PS51671"/>
    </source>
</evidence>
<keyword evidence="10 14" id="KW-0067">ATP-binding</keyword>
<sequence length="468" mass="48471">MDIIVQKFGGTSVADEKRRRRVIEHIRRALGEGFRVVAVVSAMGRRGDPYATDTLLDLVGGERTLLPPRERDLLLSTGEIISAAVLAQALWEAGIPNTVLTGGQAGIVTTDHFTRAEIVGLRPERVRDVLALGHVAVVAGFQGQSADGEITTLGRGGSDTTAAALGVALEARAIEIFTDVDGVMTADPRIAPEARPIRTMTYVEVANFAYLGAKVIHPRAVELAMQKNIPIRVRGTMSADAGTLIAAPALSGAAAVRERVVTGIAQTPGVTQIRVEVDGVDPMLPMAVFGAMAENGISVDLINVFPRGVVYTVRAADAPRAQALLEAKGFRPAVTPGCAKVSVIGAGMAGRPGVMATIVSALTAAGIEILQSADSHTTIWVLVREDKMAEAVRVLHRAFRLGEGDEAGGGPSGAEGVRSSGRPAAERAAFADLSGARPGAGAQAAIDTGKAGVHHAVSKAHHGDGHAV</sequence>
<evidence type="ECO:0000256" key="9">
    <source>
        <dbReference type="ARBA" id="ARBA00022777"/>
    </source>
</evidence>
<feature type="region of interest" description="Disordered" evidence="17">
    <location>
        <begin position="441"/>
        <end position="468"/>
    </location>
</feature>
<evidence type="ECO:0000256" key="17">
    <source>
        <dbReference type="SAM" id="MobiDB-lite"/>
    </source>
</evidence>
<comment type="caution">
    <text evidence="20">The sequence shown here is derived from an EMBL/GenBank/DDBJ whole genome shotgun (WGS) entry which is preliminary data.</text>
</comment>
<dbReference type="GO" id="GO:0009089">
    <property type="term" value="P:lysine biosynthetic process via diaminopimelate"/>
    <property type="evidence" value="ECO:0007669"/>
    <property type="project" value="UniProtKB-UniPathway"/>
</dbReference>
<keyword evidence="9 15" id="KW-0418">Kinase</keyword>
<dbReference type="PROSITE" id="PS51671">
    <property type="entry name" value="ACT"/>
    <property type="match status" value="1"/>
</dbReference>
<evidence type="ECO:0000256" key="6">
    <source>
        <dbReference type="ARBA" id="ARBA00022605"/>
    </source>
</evidence>
<feature type="binding site" evidence="14">
    <location>
        <position position="189"/>
    </location>
    <ligand>
        <name>ATP</name>
        <dbReference type="ChEBI" id="CHEBI:30616"/>
    </ligand>
</feature>
<evidence type="ECO:0000256" key="11">
    <source>
        <dbReference type="ARBA" id="ARBA00022915"/>
    </source>
</evidence>
<comment type="function">
    <text evidence="1">Catalyzes the phosphorylation of the beta-carboxyl group of aspartic acid with ATP to yield 4-phospho-L-aspartate, which is involved in the branched biosynthetic pathway leading to the biosynthesis of amino acids threonine, isoleucine and methionine.</text>
</comment>
<dbReference type="GO" id="GO:0019877">
    <property type="term" value="P:diaminopimelate biosynthetic process"/>
    <property type="evidence" value="ECO:0007669"/>
    <property type="project" value="UniProtKB-KW"/>
</dbReference>
<comment type="pathway">
    <text evidence="3 16">Amino-acid biosynthesis; L-methionine biosynthesis via de novo pathway; L-homoserine from L-aspartate: step 1/3.</text>
</comment>
<proteinExistence type="inferred from homology"/>
<keyword evidence="8 14" id="KW-0547">Nucleotide-binding</keyword>
<dbReference type="UniPathway" id="UPA00034">
    <property type="reaction ID" value="UER00015"/>
</dbReference>
<dbReference type="GO" id="GO:0009088">
    <property type="term" value="P:threonine biosynthetic process"/>
    <property type="evidence" value="ECO:0007669"/>
    <property type="project" value="UniProtKB-UniPathway"/>
</dbReference>
<evidence type="ECO:0000313" key="20">
    <source>
        <dbReference type="EMBL" id="PTQ54129.1"/>
    </source>
</evidence>
<feature type="binding site" evidence="14">
    <location>
        <position position="79"/>
    </location>
    <ligand>
        <name>substrate</name>
    </ligand>
</feature>
<dbReference type="Proteomes" id="UP000748108">
    <property type="component" value="Unassembled WGS sequence"/>
</dbReference>
<dbReference type="InterPro" id="IPR036393">
    <property type="entry name" value="AceGlu_kinase-like_sf"/>
</dbReference>
<evidence type="ECO:0000256" key="3">
    <source>
        <dbReference type="ARBA" id="ARBA00004986"/>
    </source>
</evidence>
<evidence type="ECO:0000256" key="7">
    <source>
        <dbReference type="ARBA" id="ARBA00022679"/>
    </source>
</evidence>
<evidence type="ECO:0000256" key="2">
    <source>
        <dbReference type="ARBA" id="ARBA00004766"/>
    </source>
</evidence>
<dbReference type="PANTHER" id="PTHR21499:SF3">
    <property type="entry name" value="ASPARTOKINASE"/>
    <property type="match status" value="1"/>
</dbReference>
<protein>
    <recommendedName>
        <fullName evidence="15">Aspartokinase</fullName>
        <ecNumber evidence="15">2.7.2.4</ecNumber>
    </recommendedName>
</protein>
<organism evidence="20 21">
    <name type="scientific">Hydrogenibacillus schlegelii</name>
    <name type="common">Bacillus schlegelii</name>
    <dbReference type="NCBI Taxonomy" id="1484"/>
    <lineage>
        <taxon>Bacteria</taxon>
        <taxon>Bacillati</taxon>
        <taxon>Bacillota</taxon>
        <taxon>Bacilli</taxon>
        <taxon>Bacillales</taxon>
        <taxon>Bacillales Family X. Incertae Sedis</taxon>
        <taxon>Hydrogenibacillus</taxon>
    </lineage>
</organism>
<dbReference type="EMBL" id="PEBV01000006">
    <property type="protein sequence ID" value="PTQ54129.1"/>
    <property type="molecule type" value="Genomic_DNA"/>
</dbReference>
<feature type="binding site" evidence="14">
    <location>
        <begin position="214"/>
        <end position="215"/>
    </location>
    <ligand>
        <name>ATP</name>
        <dbReference type="ChEBI" id="CHEBI:30616"/>
    </ligand>
</feature>
<evidence type="ECO:0000256" key="4">
    <source>
        <dbReference type="ARBA" id="ARBA00005139"/>
    </source>
</evidence>
<comment type="pathway">
    <text evidence="4 16">Amino-acid biosynthesis; L-threonine biosynthesis; L-threonine from L-aspartate: step 1/5.</text>
</comment>
<keyword evidence="6 16" id="KW-0028">Amino-acid biosynthesis</keyword>
<evidence type="ECO:0000256" key="14">
    <source>
        <dbReference type="PIRSR" id="PIRSR000726-1"/>
    </source>
</evidence>
<comment type="pathway">
    <text evidence="2 16">Amino-acid biosynthesis; L-lysine biosynthesis via DAP pathway; (S)-tetrahydrodipicolinate from L-aspartate: step 1/4.</text>
</comment>
<dbReference type="PIRSF" id="PIRSF000726">
    <property type="entry name" value="Asp_kin"/>
    <property type="match status" value="1"/>
</dbReference>
<feature type="binding site" evidence="14">
    <location>
        <begin position="178"/>
        <end position="179"/>
    </location>
    <ligand>
        <name>ATP</name>
        <dbReference type="ChEBI" id="CHEBI:30616"/>
    </ligand>
</feature>
<dbReference type="NCBIfam" id="NF006068">
    <property type="entry name" value="PRK08210.1"/>
    <property type="match status" value="1"/>
</dbReference>